<organism evidence="9">
    <name type="scientific">Trichuris suis</name>
    <name type="common">pig whipworm</name>
    <dbReference type="NCBI Taxonomy" id="68888"/>
    <lineage>
        <taxon>Eukaryota</taxon>
        <taxon>Metazoa</taxon>
        <taxon>Ecdysozoa</taxon>
        <taxon>Nematoda</taxon>
        <taxon>Enoplea</taxon>
        <taxon>Dorylaimia</taxon>
        <taxon>Trichinellida</taxon>
        <taxon>Trichuridae</taxon>
        <taxon>Trichuris</taxon>
    </lineage>
</organism>
<dbReference type="PANTHER" id="PTHR11101">
    <property type="entry name" value="PHOSPHATE TRANSPORTER"/>
    <property type="match status" value="1"/>
</dbReference>
<dbReference type="GO" id="GO:0035435">
    <property type="term" value="P:phosphate ion transmembrane transport"/>
    <property type="evidence" value="ECO:0007669"/>
    <property type="project" value="TreeGrafter"/>
</dbReference>
<gene>
    <name evidence="9" type="ORF">M514_02067</name>
</gene>
<evidence type="ECO:0000256" key="3">
    <source>
        <dbReference type="ARBA" id="ARBA00022448"/>
    </source>
</evidence>
<feature type="transmembrane region" description="Helical" evidence="8">
    <location>
        <begin position="247"/>
        <end position="271"/>
    </location>
</feature>
<keyword evidence="5 8" id="KW-0812">Transmembrane</keyword>
<feature type="transmembrane region" description="Helical" evidence="8">
    <location>
        <begin position="81"/>
        <end position="101"/>
    </location>
</feature>
<dbReference type="AlphaFoldDB" id="A0A085N1M9"/>
<evidence type="ECO:0000256" key="7">
    <source>
        <dbReference type="ARBA" id="ARBA00023136"/>
    </source>
</evidence>
<evidence type="ECO:0000256" key="2">
    <source>
        <dbReference type="ARBA" id="ARBA00009916"/>
    </source>
</evidence>
<evidence type="ECO:0000256" key="1">
    <source>
        <dbReference type="ARBA" id="ARBA00004141"/>
    </source>
</evidence>
<comment type="similarity">
    <text evidence="2 8">Belongs to the inorganic phosphate transporter (PiT) (TC 2.A.20) family.</text>
</comment>
<feature type="transmembrane region" description="Helical" evidence="8">
    <location>
        <begin position="182"/>
        <end position="205"/>
    </location>
</feature>
<feature type="transmembrane region" description="Helical" evidence="8">
    <location>
        <begin position="424"/>
        <end position="446"/>
    </location>
</feature>
<evidence type="ECO:0000256" key="4">
    <source>
        <dbReference type="ARBA" id="ARBA00022592"/>
    </source>
</evidence>
<reference evidence="9" key="1">
    <citation type="journal article" date="2014" name="Nat. Genet.">
        <title>Genome and transcriptome of the porcine whipworm Trichuris suis.</title>
        <authorList>
            <person name="Jex A.R."/>
            <person name="Nejsum P."/>
            <person name="Schwarz E.M."/>
            <person name="Hu L."/>
            <person name="Young N.D."/>
            <person name="Hall R.S."/>
            <person name="Korhonen P.K."/>
            <person name="Liao S."/>
            <person name="Thamsborg S."/>
            <person name="Xia J."/>
            <person name="Xu P."/>
            <person name="Wang S."/>
            <person name="Scheerlinck J.P."/>
            <person name="Hofmann A."/>
            <person name="Sternberg P.W."/>
            <person name="Wang J."/>
            <person name="Gasser R.B."/>
        </authorList>
    </citation>
    <scope>NUCLEOTIDE SEQUENCE [LARGE SCALE GENOMIC DNA]</scope>
    <source>
        <strain evidence="9">DCEP-RM93F</strain>
    </source>
</reference>
<feature type="transmembrane region" description="Helical" evidence="8">
    <location>
        <begin position="514"/>
        <end position="538"/>
    </location>
</feature>
<dbReference type="PANTHER" id="PTHR11101:SF80">
    <property type="entry name" value="PHOSPHATE TRANSPORTER"/>
    <property type="match status" value="1"/>
</dbReference>
<comment type="function">
    <text evidence="8">Sodium-phosphate symporter.</text>
</comment>
<keyword evidence="4 8" id="KW-0592">Phosphate transport</keyword>
<protein>
    <recommendedName>
        <fullName evidence="8">Phosphate transporter</fullName>
    </recommendedName>
</protein>
<comment type="subcellular location">
    <subcellularLocation>
        <location evidence="1 8">Membrane</location>
        <topology evidence="1 8">Multi-pass membrane protein</topology>
    </subcellularLocation>
</comment>
<dbReference type="GO" id="GO:0005315">
    <property type="term" value="F:phosphate transmembrane transporter activity"/>
    <property type="evidence" value="ECO:0007669"/>
    <property type="project" value="InterPro"/>
</dbReference>
<evidence type="ECO:0000256" key="5">
    <source>
        <dbReference type="ARBA" id="ARBA00022692"/>
    </source>
</evidence>
<dbReference type="Proteomes" id="UP000030758">
    <property type="component" value="Unassembled WGS sequence"/>
</dbReference>
<dbReference type="GO" id="GO:0016020">
    <property type="term" value="C:membrane"/>
    <property type="evidence" value="ECO:0007669"/>
    <property type="project" value="UniProtKB-SubCell"/>
</dbReference>
<keyword evidence="7 8" id="KW-0472">Membrane</keyword>
<feature type="transmembrane region" description="Helical" evidence="8">
    <location>
        <begin position="217"/>
        <end position="235"/>
    </location>
</feature>
<evidence type="ECO:0000256" key="6">
    <source>
        <dbReference type="ARBA" id="ARBA00022989"/>
    </source>
</evidence>
<dbReference type="EMBL" id="KL367575">
    <property type="protein sequence ID" value="KFD63375.1"/>
    <property type="molecule type" value="Genomic_DNA"/>
</dbReference>
<dbReference type="Pfam" id="PF01384">
    <property type="entry name" value="PHO4"/>
    <property type="match status" value="1"/>
</dbReference>
<proteinExistence type="inferred from homology"/>
<evidence type="ECO:0000313" key="9">
    <source>
        <dbReference type="EMBL" id="KFD63375.1"/>
    </source>
</evidence>
<keyword evidence="3 8" id="KW-0813">Transport</keyword>
<keyword evidence="6 8" id="KW-1133">Transmembrane helix</keyword>
<evidence type="ECO:0000256" key="8">
    <source>
        <dbReference type="RuleBase" id="RU363058"/>
    </source>
</evidence>
<dbReference type="InterPro" id="IPR001204">
    <property type="entry name" value="Phos_transporter"/>
</dbReference>
<name>A0A085N1M9_9BILA</name>
<accession>A0A085N1M9</accession>
<sequence length="539" mass="57593">MESAIHFVIDVTTSELLRFIFTGSHLSTAFSMDLATFQTQTLWIVIVGFIIALLLSYAIGANDTANNFGTSVGSKALTLRQAYILGTCFETLGAVLLGYKVTDTVRKGVVDISLYNGTEKQLMIGQLSTLAGCGSWLTIATLLKLPVSGTHSVVGATVGFSLVLRGTEGISWTQIGEIVGSWFLSPLLSGAVSVTLYVIVHYSILSTKDPLKYGLRSLAAWYFAAVTINLLSVFLDGSELLQMDKIPVWGGILASCVGGAITALLVHLLIIPKMKQSFSCNASTERTTGKDDATVVSMTSFTTTCPDISSHYCVGKDSVRAATYNCYEEREEKAISINGNLPLRSEADTKRAKLAKIMKKLLILERKPESPTVCKLFISLQVLSACFASFAHGGNDVSNAIAPLVGIWVTYRDGSVSAKEATPIWLMLYGAFGMCVGFWTLGHLVIQTVGEGLTEISPVSGFTIEMGAACTVLFASKLGMPISTTHCKIGSVAAVGMVRSRSDGVRWTTLRNIVISWLVTVPVAGLFSAAAVAILNLLV</sequence>
<feature type="transmembrane region" description="Helical" evidence="8">
    <location>
        <begin position="41"/>
        <end position="61"/>
    </location>
</feature>